<protein>
    <submittedName>
        <fullName evidence="1">Uncharacterized protein</fullName>
    </submittedName>
</protein>
<dbReference type="Proteomes" id="UP000214365">
    <property type="component" value="Unassembled WGS sequence"/>
</dbReference>
<dbReference type="EMBL" id="LFMY01000023">
    <property type="protein sequence ID" value="OKL55289.1"/>
    <property type="molecule type" value="Genomic_DNA"/>
</dbReference>
<name>A0A225AIP1_TALAT</name>
<sequence>MSTNETTVNPFESVLPQTGVSRSEIWNEIQSTAVAAVGKAVENKEALASFHAPTAFAEIIRQIRKDYALHAEKFADRPRQITRCQGGGLVFLPGITQTPIDFMILEPIFCNGKATIGGISVDMDHYYVLLKKCDVFVEDGSQLVTVAMMYIE</sequence>
<reference evidence="1 2" key="1">
    <citation type="submission" date="2015-06" db="EMBL/GenBank/DDBJ databases">
        <title>Talaromyces atroroseus IBT 11181 draft genome.</title>
        <authorList>
            <person name="Rasmussen K.B."/>
            <person name="Rasmussen S."/>
            <person name="Petersen B."/>
            <person name="Sicheritz-Ponten T."/>
            <person name="Mortensen U.H."/>
            <person name="Thrane U."/>
        </authorList>
    </citation>
    <scope>NUCLEOTIDE SEQUENCE [LARGE SCALE GENOMIC DNA]</scope>
    <source>
        <strain evidence="1 2">IBT 11181</strain>
    </source>
</reference>
<dbReference type="RefSeq" id="XP_020115410.1">
    <property type="nucleotide sequence ID" value="XM_020265363.1"/>
</dbReference>
<dbReference type="OrthoDB" id="4238645at2759"/>
<comment type="caution">
    <text evidence="1">The sequence shown here is derived from an EMBL/GenBank/DDBJ whole genome shotgun (WGS) entry which is preliminary data.</text>
</comment>
<evidence type="ECO:0000313" key="2">
    <source>
        <dbReference type="Proteomes" id="UP000214365"/>
    </source>
</evidence>
<dbReference type="GeneID" id="31009194"/>
<organism evidence="1 2">
    <name type="scientific">Talaromyces atroroseus</name>
    <dbReference type="NCBI Taxonomy" id="1441469"/>
    <lineage>
        <taxon>Eukaryota</taxon>
        <taxon>Fungi</taxon>
        <taxon>Dikarya</taxon>
        <taxon>Ascomycota</taxon>
        <taxon>Pezizomycotina</taxon>
        <taxon>Eurotiomycetes</taxon>
        <taxon>Eurotiomycetidae</taxon>
        <taxon>Eurotiales</taxon>
        <taxon>Trichocomaceae</taxon>
        <taxon>Talaromyces</taxon>
        <taxon>Talaromyces sect. Trachyspermi</taxon>
    </lineage>
</organism>
<dbReference type="AlphaFoldDB" id="A0A225AIP1"/>
<proteinExistence type="predicted"/>
<accession>A0A225AIP1</accession>
<keyword evidence="2" id="KW-1185">Reference proteome</keyword>
<gene>
    <name evidence="1" type="ORF">UA08_09438</name>
</gene>
<evidence type="ECO:0000313" key="1">
    <source>
        <dbReference type="EMBL" id="OKL55289.1"/>
    </source>
</evidence>